<feature type="compositionally biased region" description="Basic residues" evidence="1">
    <location>
        <begin position="244"/>
        <end position="261"/>
    </location>
</feature>
<sequence>MPTIKDSVPELMKQQDIVEKPKTPIKSAPKTDEPLTKKKSESDGKKSNESDRLMQRKRSPSQKSSGRLFRKSSKSKSPIRSDSKRSSPSLLKKSKPKSLLKPKSPIRDAKTMAKSMTTTIPPPSPGTPPPDLMKNLPLKSIDDLTTKKLDLATLEKMVSLPSKTKLRKKSKKSEKKSPTRKISSRSKSSSTSPRSKQTKSELIGGERKKKSSSKMIAGSKQSSKTKQTSSKISTSSSSIVGKKTASKLKPRYSKKVMKQSKKKSESITPKRLESGSKLARSKSKLRKSKISVTSPPPPPPPSSPPAPQPKPLETIVKQETTPVEMSASQLASTKQTVPEVPPTTSSTAILEPKIEIEKQQSSSTTDVTMKEAPAKVSSPPQLEPVKTTRLEKEIPPDTVRTAESLISASKKSPITKPVDDSKKISVIKKSPTATLTYYGTIKKPKSPTKSSPGSKKRISSPQKRSSSKAKLSKSSVSIKSRDRSKLDTKSTTKTSRKSKIRPRKSSKTDLKKLSITKVSKSITAPSTKPSKPIKLDVQKMKVKKPLKKKKIQSKVGKAISKEDLKSIDLRTKTSKLQPVVSKKKKTLAEYVVPFLARTKSPGAVKLSTATDSLSETMKKAKETISKIIKIVEPEKKSSPSLLIQKSTTTMVSQSSQPPSTTQSGLESEKPSLLTTTLSEASQRNIALLSSALPKSKSLKIIKELIVTKTTIEPKSLIDETKEIQSFAKEIESVKTATKVDEKEPEPIESKQIREKVSEEKIEAPKSIEIFRTPKTTTVIGAASSMSQTSLEKSVPTSKSVSMVAASSDISIGDVSKTSKFDEEDSLRQIKTQMMEKSKIHPGVTARSSVSIIKSKTLDPMAIRFYGERDSLYYCNPISWLDGDVKTVATDFDDEKRIQSEINRLLVSSVGSEQQTLATPFDPYISGRKIYTTHDPRELDRSIEISLKRKSSPPPSASEDLSLSSRTQKSNRVRNISLIPMVKSPSLTTIQLKKFAPESQSIPTISQDNFSTKITTITISHQAPEQQSVVSVSQQQSTPTLLSTEFSKTSEQSDPIGDQQSSSNTSINPTSSK</sequence>
<feature type="compositionally biased region" description="Low complexity" evidence="1">
    <location>
        <begin position="1060"/>
        <end position="1072"/>
    </location>
</feature>
<feature type="compositionally biased region" description="Low complexity" evidence="1">
    <location>
        <begin position="185"/>
        <end position="195"/>
    </location>
</feature>
<dbReference type="VEuPathDB" id="VectorBase:SSCA002234"/>
<accession>A0A131ZT39</accession>
<feature type="compositionally biased region" description="Low complexity" evidence="1">
    <location>
        <begin position="218"/>
        <end position="243"/>
    </location>
</feature>
<feature type="compositionally biased region" description="Low complexity" evidence="1">
    <location>
        <begin position="1025"/>
        <end position="1036"/>
    </location>
</feature>
<comment type="caution">
    <text evidence="2">The sequence shown here is derived from an EMBL/GenBank/DDBJ whole genome shotgun (WGS) entry which is preliminary data.</text>
</comment>
<feature type="compositionally biased region" description="Basic and acidic residues" evidence="1">
    <location>
        <begin position="262"/>
        <end position="274"/>
    </location>
</feature>
<name>A0A131ZT39_SARSC</name>
<feature type="compositionally biased region" description="Basic residues" evidence="1">
    <location>
        <begin position="494"/>
        <end position="505"/>
    </location>
</feature>
<feature type="compositionally biased region" description="Pro residues" evidence="1">
    <location>
        <begin position="294"/>
        <end position="310"/>
    </location>
</feature>
<dbReference type="Proteomes" id="UP000616769">
    <property type="component" value="Unassembled WGS sequence"/>
</dbReference>
<feature type="compositionally biased region" description="Low complexity" evidence="1">
    <location>
        <begin position="152"/>
        <end position="163"/>
    </location>
</feature>
<dbReference type="EMBL" id="JXLN01000445">
    <property type="protein sequence ID" value="KPL98146.1"/>
    <property type="molecule type" value="Genomic_DNA"/>
</dbReference>
<feature type="compositionally biased region" description="Basic and acidic residues" evidence="1">
    <location>
        <begin position="386"/>
        <end position="395"/>
    </location>
</feature>
<proteinExistence type="predicted"/>
<gene>
    <name evidence="2" type="ORF">QR98_0003390</name>
</gene>
<dbReference type="AlphaFoldDB" id="A0A131ZT39"/>
<feature type="region of interest" description="Disordered" evidence="1">
    <location>
        <begin position="1022"/>
        <end position="1072"/>
    </location>
</feature>
<feature type="region of interest" description="Disordered" evidence="1">
    <location>
        <begin position="152"/>
        <end position="513"/>
    </location>
</feature>
<feature type="region of interest" description="Disordered" evidence="1">
    <location>
        <begin position="635"/>
        <end position="676"/>
    </location>
</feature>
<feature type="compositionally biased region" description="Polar residues" evidence="1">
    <location>
        <begin position="317"/>
        <end position="335"/>
    </location>
</feature>
<feature type="region of interest" description="Disordered" evidence="1">
    <location>
        <begin position="944"/>
        <end position="968"/>
    </location>
</feature>
<feature type="compositionally biased region" description="Polar residues" evidence="1">
    <location>
        <begin position="958"/>
        <end position="968"/>
    </location>
</feature>
<reference evidence="2 3" key="1">
    <citation type="journal article" date="2015" name="Parasit. Vectors">
        <title>Draft genome of the scabies mite.</title>
        <authorList>
            <person name="Rider S.D.Jr."/>
            <person name="Morgan M.S."/>
            <person name="Arlian L.G."/>
        </authorList>
    </citation>
    <scope>NUCLEOTIDE SEQUENCE [LARGE SCALE GENOMIC DNA]</scope>
    <source>
        <strain evidence="2">Arlian Lab</strain>
    </source>
</reference>
<feature type="region of interest" description="Disordered" evidence="1">
    <location>
        <begin position="1"/>
        <end position="139"/>
    </location>
</feature>
<protein>
    <submittedName>
        <fullName evidence="2">Uncharacterized protein</fullName>
    </submittedName>
</protein>
<feature type="compositionally biased region" description="Basic residues" evidence="1">
    <location>
        <begin position="164"/>
        <end position="184"/>
    </location>
</feature>
<evidence type="ECO:0000256" key="1">
    <source>
        <dbReference type="SAM" id="MobiDB-lite"/>
    </source>
</evidence>
<feature type="compositionally biased region" description="Low complexity" evidence="1">
    <location>
        <begin position="336"/>
        <end position="347"/>
    </location>
</feature>
<feature type="compositionally biased region" description="Basic and acidic residues" evidence="1">
    <location>
        <begin position="29"/>
        <end position="54"/>
    </location>
</feature>
<evidence type="ECO:0000313" key="2">
    <source>
        <dbReference type="EMBL" id="KPL98146.1"/>
    </source>
</evidence>
<feature type="compositionally biased region" description="Low complexity" evidence="1">
    <location>
        <begin position="646"/>
        <end position="663"/>
    </location>
</feature>
<feature type="compositionally biased region" description="Polar residues" evidence="1">
    <location>
        <begin position="1037"/>
        <end position="1052"/>
    </location>
</feature>
<feature type="compositionally biased region" description="Basic residues" evidence="1">
    <location>
        <begin position="279"/>
        <end position="289"/>
    </location>
</feature>
<feature type="compositionally biased region" description="Pro residues" evidence="1">
    <location>
        <begin position="120"/>
        <end position="131"/>
    </location>
</feature>
<evidence type="ECO:0000313" key="3">
    <source>
        <dbReference type="Proteomes" id="UP000616769"/>
    </source>
</evidence>
<feature type="compositionally biased region" description="Basic and acidic residues" evidence="1">
    <location>
        <begin position="479"/>
        <end position="490"/>
    </location>
</feature>
<organism evidence="2 3">
    <name type="scientific">Sarcoptes scabiei</name>
    <name type="common">Itch mite</name>
    <name type="synonym">Acarus scabiei</name>
    <dbReference type="NCBI Taxonomy" id="52283"/>
    <lineage>
        <taxon>Eukaryota</taxon>
        <taxon>Metazoa</taxon>
        <taxon>Ecdysozoa</taxon>
        <taxon>Arthropoda</taxon>
        <taxon>Chelicerata</taxon>
        <taxon>Arachnida</taxon>
        <taxon>Acari</taxon>
        <taxon>Acariformes</taxon>
        <taxon>Sarcoptiformes</taxon>
        <taxon>Astigmata</taxon>
        <taxon>Psoroptidia</taxon>
        <taxon>Sarcoptoidea</taxon>
        <taxon>Sarcoptidae</taxon>
        <taxon>Sarcoptinae</taxon>
        <taxon>Sarcoptes</taxon>
    </lineage>
</organism>